<dbReference type="Proteomes" id="UP001218218">
    <property type="component" value="Unassembled WGS sequence"/>
</dbReference>
<proteinExistence type="predicted"/>
<organism evidence="1 2">
    <name type="scientific">Mycena albidolilacea</name>
    <dbReference type="NCBI Taxonomy" id="1033008"/>
    <lineage>
        <taxon>Eukaryota</taxon>
        <taxon>Fungi</taxon>
        <taxon>Dikarya</taxon>
        <taxon>Basidiomycota</taxon>
        <taxon>Agaricomycotina</taxon>
        <taxon>Agaricomycetes</taxon>
        <taxon>Agaricomycetidae</taxon>
        <taxon>Agaricales</taxon>
        <taxon>Marasmiineae</taxon>
        <taxon>Mycenaceae</taxon>
        <taxon>Mycena</taxon>
    </lineage>
</organism>
<protein>
    <submittedName>
        <fullName evidence="1">Uncharacterized protein</fullName>
    </submittedName>
</protein>
<dbReference type="PANTHER" id="PTHR48471">
    <property type="entry name" value="DDE TNP4 DOMAIN-CONTAINING PROTEIN"/>
    <property type="match status" value="1"/>
</dbReference>
<reference evidence="1" key="1">
    <citation type="submission" date="2023-03" db="EMBL/GenBank/DDBJ databases">
        <title>Massive genome expansion in bonnet fungi (Mycena s.s.) driven by repeated elements and novel gene families across ecological guilds.</title>
        <authorList>
            <consortium name="Lawrence Berkeley National Laboratory"/>
            <person name="Harder C.B."/>
            <person name="Miyauchi S."/>
            <person name="Viragh M."/>
            <person name="Kuo A."/>
            <person name="Thoen E."/>
            <person name="Andreopoulos B."/>
            <person name="Lu D."/>
            <person name="Skrede I."/>
            <person name="Drula E."/>
            <person name="Henrissat B."/>
            <person name="Morin E."/>
            <person name="Kohler A."/>
            <person name="Barry K."/>
            <person name="LaButti K."/>
            <person name="Morin E."/>
            <person name="Salamov A."/>
            <person name="Lipzen A."/>
            <person name="Mereny Z."/>
            <person name="Hegedus B."/>
            <person name="Baldrian P."/>
            <person name="Stursova M."/>
            <person name="Weitz H."/>
            <person name="Taylor A."/>
            <person name="Grigoriev I.V."/>
            <person name="Nagy L.G."/>
            <person name="Martin F."/>
            <person name="Kauserud H."/>
        </authorList>
    </citation>
    <scope>NUCLEOTIDE SEQUENCE</scope>
    <source>
        <strain evidence="1">CBHHK002</strain>
    </source>
</reference>
<evidence type="ECO:0000313" key="1">
    <source>
        <dbReference type="EMBL" id="KAJ7301332.1"/>
    </source>
</evidence>
<gene>
    <name evidence="1" type="ORF">DFH08DRAFT_827671</name>
</gene>
<evidence type="ECO:0000313" key="2">
    <source>
        <dbReference type="Proteomes" id="UP001218218"/>
    </source>
</evidence>
<accession>A0AAD6YXN8</accession>
<comment type="caution">
    <text evidence="1">The sequence shown here is derived from an EMBL/GenBank/DDBJ whole genome shotgun (WGS) entry which is preliminary data.</text>
</comment>
<keyword evidence="2" id="KW-1185">Reference proteome</keyword>
<dbReference type="AlphaFoldDB" id="A0AAD6YXN8"/>
<dbReference type="EMBL" id="JARIHO010000138">
    <property type="protein sequence ID" value="KAJ7301332.1"/>
    <property type="molecule type" value="Genomic_DNA"/>
</dbReference>
<sequence length="237" mass="27646">MAQDLEEDQEEEDWEQAAAAAACIFLGAEEARRIKWPESVEEFQALNDLIVERHPRLTGVFASIDGLNLPAQTADDEEMENTTYNGWLCEHFISSVFVFSPQDQIQGKIRAPIKTGQRIRGTSVQIEERLAFDRELLSYRQTAEWGMRTLQGSFGRLRLPLSVNNQDARGDLLEICARLHNLRAKRVGHNQIRSVYMPIWRQNKEDEEVWTNFENMLFSDQRRVDRVSRFHNFPEYE</sequence>
<name>A0AAD6YXN8_9AGAR</name>
<dbReference type="PANTHER" id="PTHR48471:SF1">
    <property type="entry name" value="DDE TNP4 DOMAIN-CONTAINING PROTEIN"/>
    <property type="match status" value="1"/>
</dbReference>